<dbReference type="AlphaFoldDB" id="A0AAW0EL39"/>
<dbReference type="Gene3D" id="3.30.160.60">
    <property type="entry name" value="Classic Zinc Finger"/>
    <property type="match status" value="2"/>
</dbReference>
<feature type="region of interest" description="Disordered" evidence="10">
    <location>
        <begin position="173"/>
        <end position="224"/>
    </location>
</feature>
<dbReference type="GO" id="GO:0043565">
    <property type="term" value="F:sequence-specific DNA binding"/>
    <property type="evidence" value="ECO:0007669"/>
    <property type="project" value="TreeGrafter"/>
</dbReference>
<dbReference type="FunFam" id="3.30.160.60:FF:000130">
    <property type="entry name" value="Spalt-like transcription factor 4"/>
    <property type="match status" value="1"/>
</dbReference>
<gene>
    <name evidence="12" type="ORF">NESM_000352300</name>
</gene>
<keyword evidence="8" id="KW-0539">Nucleus</keyword>
<evidence type="ECO:0000313" key="13">
    <source>
        <dbReference type="Proteomes" id="UP001430356"/>
    </source>
</evidence>
<feature type="compositionally biased region" description="Basic residues" evidence="10">
    <location>
        <begin position="175"/>
        <end position="185"/>
    </location>
</feature>
<evidence type="ECO:0000256" key="5">
    <source>
        <dbReference type="ARBA" id="ARBA00022833"/>
    </source>
</evidence>
<dbReference type="Pfam" id="PF00096">
    <property type="entry name" value="zf-C2H2"/>
    <property type="match status" value="1"/>
</dbReference>
<evidence type="ECO:0000256" key="2">
    <source>
        <dbReference type="ARBA" id="ARBA00022723"/>
    </source>
</evidence>
<evidence type="ECO:0000256" key="8">
    <source>
        <dbReference type="ARBA" id="ARBA00023242"/>
    </source>
</evidence>
<feature type="region of interest" description="Disordered" evidence="10">
    <location>
        <begin position="74"/>
        <end position="107"/>
    </location>
</feature>
<name>A0AAW0EL39_9TRYP</name>
<sequence>MSSSSAGFTVYLVCPHCAKVFTGNSGTSGVRSNYRRHLLVHTGERPFACTFCPKRFTTKPNLRRHVQFMHPLHTTSPMPAPLQEEPTVAQDEHPATAPTAQPLPPEMRLPRATAATGAATEQQEATERVTYTCPDCELELCNRAKLYRHRRYYCPFREHARADPVTDAVDMYSAQHRRQQRRRRGGRDGGGGQEEDEEDSDSDRSTSGCSSGPSADAPARRRRAPRVSLALTDAERNYLVHVASQSGLRFEEDAYASGDSSSISNVFSDASSSASSAGSRSSSSSRCIVSSPPRTSLHDSLPSTSSPPHRRTRLEAPPTTTALSSVSARAQSGAVEGEEEEEEALATPQWVEDLHRLHHHRRRSGGKRERHILRKRLRAQEGALLALARDPPPQRSGRPQRPAAAAEGRVHPRETSLSSAHAVGATTASAAVGPSQALVTSQVMAQAESVLLLQIRHKGGGGGGGVSCFACPYCTKYTTFTTKRGLSVHMTRSHADRYDGARRLGLVGVEAMVEDPPRLPPPPAPAAAAESLDLPTATPVDLLDDDDDTAHRAQSPLDQLRTTQ</sequence>
<dbReference type="PROSITE" id="PS50157">
    <property type="entry name" value="ZINC_FINGER_C2H2_2"/>
    <property type="match status" value="3"/>
</dbReference>
<protein>
    <submittedName>
        <fullName evidence="12">C2H2-type zinc finger/Zinc-finger double domain/Zinc finger, C2H2 type</fullName>
    </submittedName>
</protein>
<dbReference type="EMBL" id="JAECZO010000035">
    <property type="protein sequence ID" value="KAK7194364.1"/>
    <property type="molecule type" value="Genomic_DNA"/>
</dbReference>
<keyword evidence="6" id="KW-0805">Transcription regulation</keyword>
<evidence type="ECO:0000256" key="9">
    <source>
        <dbReference type="PROSITE-ProRule" id="PRU00042"/>
    </source>
</evidence>
<evidence type="ECO:0000256" key="10">
    <source>
        <dbReference type="SAM" id="MobiDB-lite"/>
    </source>
</evidence>
<evidence type="ECO:0000256" key="1">
    <source>
        <dbReference type="ARBA" id="ARBA00004123"/>
    </source>
</evidence>
<evidence type="ECO:0000256" key="3">
    <source>
        <dbReference type="ARBA" id="ARBA00022737"/>
    </source>
</evidence>
<dbReference type="GO" id="GO:0005634">
    <property type="term" value="C:nucleus"/>
    <property type="evidence" value="ECO:0007669"/>
    <property type="project" value="UniProtKB-SubCell"/>
</dbReference>
<comment type="caution">
    <text evidence="12">The sequence shown here is derived from an EMBL/GenBank/DDBJ whole genome shotgun (WGS) entry which is preliminary data.</text>
</comment>
<keyword evidence="7" id="KW-0804">Transcription</keyword>
<reference evidence="12 13" key="1">
    <citation type="journal article" date="2021" name="MBio">
        <title>A New Model Trypanosomatid, Novymonas esmeraldas: Genomic Perception of Its 'Candidatus Pandoraea novymonadis' Endosymbiont.</title>
        <authorList>
            <person name="Zakharova A."/>
            <person name="Saura A."/>
            <person name="Butenko A."/>
            <person name="Podesvova L."/>
            <person name="Warmusova S."/>
            <person name="Kostygov A.Y."/>
            <person name="Nenarokova A."/>
            <person name="Lukes J."/>
            <person name="Opperdoes F.R."/>
            <person name="Yurchenko V."/>
        </authorList>
    </citation>
    <scope>NUCLEOTIDE SEQUENCE [LARGE SCALE GENOMIC DNA]</scope>
    <source>
        <strain evidence="12 13">E262AT.01</strain>
    </source>
</reference>
<organism evidence="12 13">
    <name type="scientific">Novymonas esmeraldas</name>
    <dbReference type="NCBI Taxonomy" id="1808958"/>
    <lineage>
        <taxon>Eukaryota</taxon>
        <taxon>Discoba</taxon>
        <taxon>Euglenozoa</taxon>
        <taxon>Kinetoplastea</taxon>
        <taxon>Metakinetoplastina</taxon>
        <taxon>Trypanosomatida</taxon>
        <taxon>Trypanosomatidae</taxon>
        <taxon>Novymonas</taxon>
    </lineage>
</organism>
<feature type="region of interest" description="Disordered" evidence="10">
    <location>
        <begin position="385"/>
        <end position="422"/>
    </location>
</feature>
<feature type="compositionally biased region" description="Low complexity" evidence="10">
    <location>
        <begin position="205"/>
        <end position="217"/>
    </location>
</feature>
<dbReference type="Proteomes" id="UP001430356">
    <property type="component" value="Unassembled WGS sequence"/>
</dbReference>
<evidence type="ECO:0000256" key="6">
    <source>
        <dbReference type="ARBA" id="ARBA00023015"/>
    </source>
</evidence>
<evidence type="ECO:0000256" key="7">
    <source>
        <dbReference type="ARBA" id="ARBA00023163"/>
    </source>
</evidence>
<feature type="domain" description="C2H2-type" evidence="11">
    <location>
        <begin position="47"/>
        <end position="70"/>
    </location>
</feature>
<dbReference type="PROSITE" id="PS00028">
    <property type="entry name" value="ZINC_FINGER_C2H2_1"/>
    <property type="match status" value="1"/>
</dbReference>
<dbReference type="PANTHER" id="PTHR24408">
    <property type="entry name" value="ZINC FINGER PROTEIN"/>
    <property type="match status" value="1"/>
</dbReference>
<feature type="domain" description="C2H2-type" evidence="11">
    <location>
        <begin position="131"/>
        <end position="164"/>
    </location>
</feature>
<feature type="region of interest" description="Disordered" evidence="10">
    <location>
        <begin position="258"/>
        <end position="351"/>
    </location>
</feature>
<proteinExistence type="predicted"/>
<feature type="region of interest" description="Disordered" evidence="10">
    <location>
        <begin position="513"/>
        <end position="564"/>
    </location>
</feature>
<evidence type="ECO:0000259" key="11">
    <source>
        <dbReference type="PROSITE" id="PS50157"/>
    </source>
</evidence>
<comment type="subcellular location">
    <subcellularLocation>
        <location evidence="1">Nucleus</location>
    </subcellularLocation>
</comment>
<feature type="compositionally biased region" description="Low complexity" evidence="10">
    <location>
        <begin position="258"/>
        <end position="291"/>
    </location>
</feature>
<dbReference type="GO" id="GO:0008270">
    <property type="term" value="F:zinc ion binding"/>
    <property type="evidence" value="ECO:0007669"/>
    <property type="project" value="UniProtKB-KW"/>
</dbReference>
<dbReference type="InterPro" id="IPR036236">
    <property type="entry name" value="Znf_C2H2_sf"/>
</dbReference>
<evidence type="ECO:0000256" key="4">
    <source>
        <dbReference type="ARBA" id="ARBA00022771"/>
    </source>
</evidence>
<dbReference type="GO" id="GO:0000981">
    <property type="term" value="F:DNA-binding transcription factor activity, RNA polymerase II-specific"/>
    <property type="evidence" value="ECO:0007669"/>
    <property type="project" value="TreeGrafter"/>
</dbReference>
<feature type="compositionally biased region" description="Polar residues" evidence="10">
    <location>
        <begin position="318"/>
        <end position="330"/>
    </location>
</feature>
<keyword evidence="13" id="KW-1185">Reference proteome</keyword>
<dbReference type="SUPFAM" id="SSF57667">
    <property type="entry name" value="beta-beta-alpha zinc fingers"/>
    <property type="match status" value="1"/>
</dbReference>
<feature type="compositionally biased region" description="Low complexity" evidence="10">
    <location>
        <begin position="395"/>
        <end position="406"/>
    </location>
</feature>
<feature type="domain" description="C2H2-type" evidence="11">
    <location>
        <begin position="12"/>
        <end position="46"/>
    </location>
</feature>
<accession>A0AAW0EL39</accession>
<keyword evidence="5" id="KW-0862">Zinc</keyword>
<dbReference type="InterPro" id="IPR013087">
    <property type="entry name" value="Znf_C2H2_type"/>
</dbReference>
<keyword evidence="2" id="KW-0479">Metal-binding</keyword>
<keyword evidence="3" id="KW-0677">Repeat</keyword>
<evidence type="ECO:0000313" key="12">
    <source>
        <dbReference type="EMBL" id="KAK7194364.1"/>
    </source>
</evidence>
<keyword evidence="4 9" id="KW-0863">Zinc-finger</keyword>
<feature type="compositionally biased region" description="Low complexity" evidence="10">
    <location>
        <begin position="526"/>
        <end position="541"/>
    </location>
</feature>
<dbReference type="SMART" id="SM00355">
    <property type="entry name" value="ZnF_C2H2"/>
    <property type="match status" value="4"/>
</dbReference>
<dbReference type="PANTHER" id="PTHR24408:SF58">
    <property type="entry name" value="TRANSCRIPTION FACTOR (TFIIIA), PUTATIVE (AFU_ORTHOLOGUE AFUA_1G05150)-RELATED"/>
    <property type="match status" value="1"/>
</dbReference>